<reference evidence="2" key="3">
    <citation type="submission" date="2016-03" db="UniProtKB">
        <authorList>
            <consortium name="EnsemblProtists"/>
        </authorList>
    </citation>
    <scope>IDENTIFICATION</scope>
</reference>
<evidence type="ECO:0000313" key="3">
    <source>
        <dbReference type="Proteomes" id="UP000011087"/>
    </source>
</evidence>
<evidence type="ECO:0000313" key="2">
    <source>
        <dbReference type="EnsemblProtists" id="EKX54934"/>
    </source>
</evidence>
<organism evidence="1">
    <name type="scientific">Guillardia theta (strain CCMP2712)</name>
    <name type="common">Cryptophyte</name>
    <dbReference type="NCBI Taxonomy" id="905079"/>
    <lineage>
        <taxon>Eukaryota</taxon>
        <taxon>Cryptophyceae</taxon>
        <taxon>Pyrenomonadales</taxon>
        <taxon>Geminigeraceae</taxon>
        <taxon>Guillardia</taxon>
    </lineage>
</organism>
<proteinExistence type="predicted"/>
<dbReference type="AlphaFoldDB" id="L1K2V4"/>
<accession>L1K2V4</accession>
<sequence length="199" mass="22644">MEDVDLIVQHWNYETDTTRDYVSFLIEWKVTVGMYVQHQENTRSLVAWAIEGRDGSIEMIFSLPEWRHNGLARAALHQLTTILLNSHKLQRRLTAPFCTIANADFAMKQLLMASGFTAASELHVLQVGDFALFPAYPEEMEVVYVPQIANTLIPPCGVRRTVYHETLDNHRRLSLAESIETSIKANRREGNLGCTSRAI</sequence>
<reference evidence="1 3" key="1">
    <citation type="journal article" date="2012" name="Nature">
        <title>Algal genomes reveal evolutionary mosaicism and the fate of nucleomorphs.</title>
        <authorList>
            <consortium name="DOE Joint Genome Institute"/>
            <person name="Curtis B.A."/>
            <person name="Tanifuji G."/>
            <person name="Burki F."/>
            <person name="Gruber A."/>
            <person name="Irimia M."/>
            <person name="Maruyama S."/>
            <person name="Arias M.C."/>
            <person name="Ball S.G."/>
            <person name="Gile G.H."/>
            <person name="Hirakawa Y."/>
            <person name="Hopkins J.F."/>
            <person name="Kuo A."/>
            <person name="Rensing S.A."/>
            <person name="Schmutz J."/>
            <person name="Symeonidi A."/>
            <person name="Elias M."/>
            <person name="Eveleigh R.J."/>
            <person name="Herman E.K."/>
            <person name="Klute M.J."/>
            <person name="Nakayama T."/>
            <person name="Obornik M."/>
            <person name="Reyes-Prieto A."/>
            <person name="Armbrust E.V."/>
            <person name="Aves S.J."/>
            <person name="Beiko R.G."/>
            <person name="Coutinho P."/>
            <person name="Dacks J.B."/>
            <person name="Durnford D.G."/>
            <person name="Fast N.M."/>
            <person name="Green B.R."/>
            <person name="Grisdale C.J."/>
            <person name="Hempel F."/>
            <person name="Henrissat B."/>
            <person name="Hoppner M.P."/>
            <person name="Ishida K."/>
            <person name="Kim E."/>
            <person name="Koreny L."/>
            <person name="Kroth P.G."/>
            <person name="Liu Y."/>
            <person name="Malik S.B."/>
            <person name="Maier U.G."/>
            <person name="McRose D."/>
            <person name="Mock T."/>
            <person name="Neilson J.A."/>
            <person name="Onodera N.T."/>
            <person name="Poole A.M."/>
            <person name="Pritham E.J."/>
            <person name="Richards T.A."/>
            <person name="Rocap G."/>
            <person name="Roy S.W."/>
            <person name="Sarai C."/>
            <person name="Schaack S."/>
            <person name="Shirato S."/>
            <person name="Slamovits C.H."/>
            <person name="Spencer D.F."/>
            <person name="Suzuki S."/>
            <person name="Worden A.Z."/>
            <person name="Zauner S."/>
            <person name="Barry K."/>
            <person name="Bell C."/>
            <person name="Bharti A.K."/>
            <person name="Crow J.A."/>
            <person name="Grimwood J."/>
            <person name="Kramer R."/>
            <person name="Lindquist E."/>
            <person name="Lucas S."/>
            <person name="Salamov A."/>
            <person name="McFadden G.I."/>
            <person name="Lane C.E."/>
            <person name="Keeling P.J."/>
            <person name="Gray M.W."/>
            <person name="Grigoriev I.V."/>
            <person name="Archibald J.M."/>
        </authorList>
    </citation>
    <scope>NUCLEOTIDE SEQUENCE</scope>
    <source>
        <strain evidence="1 3">CCMP2712</strain>
    </source>
</reference>
<keyword evidence="3" id="KW-1185">Reference proteome</keyword>
<dbReference type="GeneID" id="17311468"/>
<dbReference type="EMBL" id="JH992966">
    <property type="protein sequence ID" value="EKX54934.1"/>
    <property type="molecule type" value="Genomic_DNA"/>
</dbReference>
<protein>
    <recommendedName>
        <fullName evidence="4">N-acetyltransferase domain-containing protein</fullName>
    </recommendedName>
</protein>
<dbReference type="HOGENOM" id="CLU_1374519_0_0_1"/>
<reference evidence="3" key="2">
    <citation type="submission" date="2012-11" db="EMBL/GenBank/DDBJ databases">
        <authorList>
            <person name="Kuo A."/>
            <person name="Curtis B.A."/>
            <person name="Tanifuji G."/>
            <person name="Burki F."/>
            <person name="Gruber A."/>
            <person name="Irimia M."/>
            <person name="Maruyama S."/>
            <person name="Arias M.C."/>
            <person name="Ball S.G."/>
            <person name="Gile G.H."/>
            <person name="Hirakawa Y."/>
            <person name="Hopkins J.F."/>
            <person name="Rensing S.A."/>
            <person name="Schmutz J."/>
            <person name="Symeonidi A."/>
            <person name="Elias M."/>
            <person name="Eveleigh R.J."/>
            <person name="Herman E.K."/>
            <person name="Klute M.J."/>
            <person name="Nakayama T."/>
            <person name="Obornik M."/>
            <person name="Reyes-Prieto A."/>
            <person name="Armbrust E.V."/>
            <person name="Aves S.J."/>
            <person name="Beiko R.G."/>
            <person name="Coutinho P."/>
            <person name="Dacks J.B."/>
            <person name="Durnford D.G."/>
            <person name="Fast N.M."/>
            <person name="Green B.R."/>
            <person name="Grisdale C."/>
            <person name="Hempe F."/>
            <person name="Henrissat B."/>
            <person name="Hoppner M.P."/>
            <person name="Ishida K.-I."/>
            <person name="Kim E."/>
            <person name="Koreny L."/>
            <person name="Kroth P.G."/>
            <person name="Liu Y."/>
            <person name="Malik S.-B."/>
            <person name="Maier U.G."/>
            <person name="McRose D."/>
            <person name="Mock T."/>
            <person name="Neilson J.A."/>
            <person name="Onodera N.T."/>
            <person name="Poole A.M."/>
            <person name="Pritham E.J."/>
            <person name="Richards T.A."/>
            <person name="Rocap G."/>
            <person name="Roy S.W."/>
            <person name="Sarai C."/>
            <person name="Schaack S."/>
            <person name="Shirato S."/>
            <person name="Slamovits C.H."/>
            <person name="Spencer D.F."/>
            <person name="Suzuki S."/>
            <person name="Worden A.Z."/>
            <person name="Zauner S."/>
            <person name="Barry K."/>
            <person name="Bell C."/>
            <person name="Bharti A.K."/>
            <person name="Crow J.A."/>
            <person name="Grimwood J."/>
            <person name="Kramer R."/>
            <person name="Lindquist E."/>
            <person name="Lucas S."/>
            <person name="Salamov A."/>
            <person name="McFadden G.I."/>
            <person name="Lane C.E."/>
            <person name="Keeling P.J."/>
            <person name="Gray M.W."/>
            <person name="Grigoriev I.V."/>
            <person name="Archibald J.M."/>
        </authorList>
    </citation>
    <scope>NUCLEOTIDE SEQUENCE</scope>
    <source>
        <strain evidence="3">CCMP2712</strain>
    </source>
</reference>
<evidence type="ECO:0008006" key="4">
    <source>
        <dbReference type="Google" id="ProtNLM"/>
    </source>
</evidence>
<dbReference type="PaxDb" id="55529-EKX54934"/>
<dbReference type="Gene3D" id="3.40.630.30">
    <property type="match status" value="1"/>
</dbReference>
<name>L1K2V4_GUITC</name>
<dbReference type="InterPro" id="IPR016181">
    <property type="entry name" value="Acyl_CoA_acyltransferase"/>
</dbReference>
<dbReference type="KEGG" id="gtt:GUITHDRAFT_149908"/>
<dbReference type="SUPFAM" id="SSF55729">
    <property type="entry name" value="Acyl-CoA N-acyltransferases (Nat)"/>
    <property type="match status" value="1"/>
</dbReference>
<dbReference type="OrthoDB" id="61870at2759"/>
<dbReference type="EnsemblProtists" id="EKX54934">
    <property type="protein sequence ID" value="EKX54934"/>
    <property type="gene ID" value="GUITHDRAFT_149908"/>
</dbReference>
<dbReference type="Proteomes" id="UP000011087">
    <property type="component" value="Unassembled WGS sequence"/>
</dbReference>
<gene>
    <name evidence="1" type="ORF">GUITHDRAFT_149908</name>
</gene>
<dbReference type="RefSeq" id="XP_005841914.1">
    <property type="nucleotide sequence ID" value="XM_005841857.1"/>
</dbReference>
<evidence type="ECO:0000313" key="1">
    <source>
        <dbReference type="EMBL" id="EKX54934.1"/>
    </source>
</evidence>